<dbReference type="AlphaFoldDB" id="A0AAW2CX39"/>
<organism evidence="1 2">
    <name type="scientific">Lithocarpus litseifolius</name>
    <dbReference type="NCBI Taxonomy" id="425828"/>
    <lineage>
        <taxon>Eukaryota</taxon>
        <taxon>Viridiplantae</taxon>
        <taxon>Streptophyta</taxon>
        <taxon>Embryophyta</taxon>
        <taxon>Tracheophyta</taxon>
        <taxon>Spermatophyta</taxon>
        <taxon>Magnoliopsida</taxon>
        <taxon>eudicotyledons</taxon>
        <taxon>Gunneridae</taxon>
        <taxon>Pentapetalae</taxon>
        <taxon>rosids</taxon>
        <taxon>fabids</taxon>
        <taxon>Fagales</taxon>
        <taxon>Fagaceae</taxon>
        <taxon>Lithocarpus</taxon>
    </lineage>
</organism>
<dbReference type="EMBL" id="JAZDWU010000005">
    <property type="protein sequence ID" value="KAL0002872.1"/>
    <property type="molecule type" value="Genomic_DNA"/>
</dbReference>
<accession>A0AAW2CX39</accession>
<sequence length="105" mass="12485">MMDRDIKCLTQYDWNDSTFMNTKIGPRSRGMRNPCLPSTLRQNELQRREKQPLLYDPEKEISNIIRAHRSIDGLRGWRMRSHAYSTCIIHKRLVFLFLFSNLGSL</sequence>
<reference evidence="1 2" key="1">
    <citation type="submission" date="2024-01" db="EMBL/GenBank/DDBJ databases">
        <title>A telomere-to-telomere, gap-free genome of sweet tea (Lithocarpus litseifolius).</title>
        <authorList>
            <person name="Zhou J."/>
        </authorList>
    </citation>
    <scope>NUCLEOTIDE SEQUENCE [LARGE SCALE GENOMIC DNA]</scope>
    <source>
        <strain evidence="1">Zhou-2022a</strain>
        <tissue evidence="1">Leaf</tissue>
    </source>
</reference>
<protein>
    <recommendedName>
        <fullName evidence="3">Ycf15</fullName>
    </recommendedName>
</protein>
<proteinExistence type="predicted"/>
<name>A0AAW2CX39_9ROSI</name>
<evidence type="ECO:0000313" key="2">
    <source>
        <dbReference type="Proteomes" id="UP001459277"/>
    </source>
</evidence>
<dbReference type="Proteomes" id="UP001459277">
    <property type="component" value="Unassembled WGS sequence"/>
</dbReference>
<gene>
    <name evidence="1" type="ORF">SO802_016653</name>
</gene>
<evidence type="ECO:0008006" key="3">
    <source>
        <dbReference type="Google" id="ProtNLM"/>
    </source>
</evidence>
<keyword evidence="2" id="KW-1185">Reference proteome</keyword>
<evidence type="ECO:0000313" key="1">
    <source>
        <dbReference type="EMBL" id="KAL0002872.1"/>
    </source>
</evidence>
<comment type="caution">
    <text evidence="1">The sequence shown here is derived from an EMBL/GenBank/DDBJ whole genome shotgun (WGS) entry which is preliminary data.</text>
</comment>